<dbReference type="PANTHER" id="PTHR30487:SF0">
    <property type="entry name" value="PREPILIN LEADER PEPTIDASE_N-METHYLTRANSFERASE-RELATED"/>
    <property type="match status" value="1"/>
</dbReference>
<reference evidence="4 5" key="1">
    <citation type="submission" date="2019-02" db="EMBL/GenBank/DDBJ databases">
        <title>Deep-cultivation of Planctomycetes and their phenomic and genomic characterization uncovers novel biology.</title>
        <authorList>
            <person name="Wiegand S."/>
            <person name="Jogler M."/>
            <person name="Boedeker C."/>
            <person name="Pinto D."/>
            <person name="Vollmers J."/>
            <person name="Rivas-Marin E."/>
            <person name="Kohn T."/>
            <person name="Peeters S.H."/>
            <person name="Heuer A."/>
            <person name="Rast P."/>
            <person name="Oberbeckmann S."/>
            <person name="Bunk B."/>
            <person name="Jeske O."/>
            <person name="Meyerdierks A."/>
            <person name="Storesund J.E."/>
            <person name="Kallscheuer N."/>
            <person name="Luecker S."/>
            <person name="Lage O.M."/>
            <person name="Pohl T."/>
            <person name="Merkel B.J."/>
            <person name="Hornburger P."/>
            <person name="Mueller R.-W."/>
            <person name="Bruemmer F."/>
            <person name="Labrenz M."/>
            <person name="Spormann A.M."/>
            <person name="Op den Camp H."/>
            <person name="Overmann J."/>
            <person name="Amann R."/>
            <person name="Jetten M.S.M."/>
            <person name="Mascher T."/>
            <person name="Medema M.H."/>
            <person name="Devos D.P."/>
            <person name="Kaster A.-K."/>
            <person name="Ovreas L."/>
            <person name="Rohde M."/>
            <person name="Galperin M.Y."/>
            <person name="Jogler C."/>
        </authorList>
    </citation>
    <scope>NUCLEOTIDE SEQUENCE [LARGE SCALE GENOMIC DNA]</scope>
    <source>
        <strain evidence="4 5">FF011L</strain>
    </source>
</reference>
<dbReference type="EMBL" id="CP036262">
    <property type="protein sequence ID" value="QDS91838.1"/>
    <property type="molecule type" value="Genomic_DNA"/>
</dbReference>
<gene>
    <name evidence="4" type="primary">pppA_1</name>
    <name evidence="4" type="ORF">FF011L_05740</name>
</gene>
<dbReference type="Pfam" id="PF06750">
    <property type="entry name" value="A24_N_bact"/>
    <property type="match status" value="1"/>
</dbReference>
<keyword evidence="2" id="KW-1133">Transmembrane helix</keyword>
<dbReference type="AlphaFoldDB" id="A0A517MAC7"/>
<dbReference type="InterPro" id="IPR050882">
    <property type="entry name" value="Prepilin_peptidase/N-MTase"/>
</dbReference>
<feature type="transmembrane region" description="Helical" evidence="2">
    <location>
        <begin position="328"/>
        <end position="348"/>
    </location>
</feature>
<feature type="region of interest" description="Disordered" evidence="1">
    <location>
        <begin position="387"/>
        <end position="411"/>
    </location>
</feature>
<organism evidence="4 5">
    <name type="scientific">Roseimaritima multifibrata</name>
    <dbReference type="NCBI Taxonomy" id="1930274"/>
    <lineage>
        <taxon>Bacteria</taxon>
        <taxon>Pseudomonadati</taxon>
        <taxon>Planctomycetota</taxon>
        <taxon>Planctomycetia</taxon>
        <taxon>Pirellulales</taxon>
        <taxon>Pirellulaceae</taxon>
        <taxon>Roseimaritima</taxon>
    </lineage>
</organism>
<keyword evidence="2" id="KW-0812">Transmembrane</keyword>
<accession>A0A517MAC7</accession>
<keyword evidence="5" id="KW-1185">Reference proteome</keyword>
<dbReference type="KEGG" id="rml:FF011L_05740"/>
<feature type="transmembrane region" description="Helical" evidence="2">
    <location>
        <begin position="206"/>
        <end position="224"/>
    </location>
</feature>
<evidence type="ECO:0000259" key="3">
    <source>
        <dbReference type="Pfam" id="PF06750"/>
    </source>
</evidence>
<dbReference type="RefSeq" id="WP_145350024.1">
    <property type="nucleotide sequence ID" value="NZ_CP036262.1"/>
</dbReference>
<dbReference type="GO" id="GO:0005886">
    <property type="term" value="C:plasma membrane"/>
    <property type="evidence" value="ECO:0007669"/>
    <property type="project" value="TreeGrafter"/>
</dbReference>
<dbReference type="PANTHER" id="PTHR30487">
    <property type="entry name" value="TYPE 4 PREPILIN-LIKE PROTEINS LEADER PEPTIDE-PROCESSING ENZYME"/>
    <property type="match status" value="1"/>
</dbReference>
<dbReference type="GO" id="GO:0006465">
    <property type="term" value="P:signal peptide processing"/>
    <property type="evidence" value="ECO:0007669"/>
    <property type="project" value="TreeGrafter"/>
</dbReference>
<dbReference type="Proteomes" id="UP000320672">
    <property type="component" value="Chromosome"/>
</dbReference>
<feature type="transmembrane region" description="Helical" evidence="2">
    <location>
        <begin position="176"/>
        <end position="194"/>
    </location>
</feature>
<evidence type="ECO:0000313" key="4">
    <source>
        <dbReference type="EMBL" id="QDS91838.1"/>
    </source>
</evidence>
<feature type="compositionally biased region" description="Basic and acidic residues" evidence="1">
    <location>
        <begin position="401"/>
        <end position="411"/>
    </location>
</feature>
<protein>
    <submittedName>
        <fullName evidence="4">Leader peptidase PppA</fullName>
    </submittedName>
</protein>
<name>A0A517MAC7_9BACT</name>
<proteinExistence type="predicted"/>
<evidence type="ECO:0000256" key="1">
    <source>
        <dbReference type="SAM" id="MobiDB-lite"/>
    </source>
</evidence>
<dbReference type="OrthoDB" id="9789291at2"/>
<feature type="transmembrane region" description="Helical" evidence="2">
    <location>
        <begin position="288"/>
        <end position="316"/>
    </location>
</feature>
<dbReference type="InterPro" id="IPR010627">
    <property type="entry name" value="Prepilin_pept_A24_N"/>
</dbReference>
<evidence type="ECO:0000313" key="5">
    <source>
        <dbReference type="Proteomes" id="UP000320672"/>
    </source>
</evidence>
<feature type="transmembrane region" description="Helical" evidence="2">
    <location>
        <begin position="12"/>
        <end position="35"/>
    </location>
</feature>
<feature type="transmembrane region" description="Helical" evidence="2">
    <location>
        <begin position="133"/>
        <end position="156"/>
    </location>
</feature>
<evidence type="ECO:0000256" key="2">
    <source>
        <dbReference type="SAM" id="Phobius"/>
    </source>
</evidence>
<dbReference type="GO" id="GO:0004190">
    <property type="term" value="F:aspartic-type endopeptidase activity"/>
    <property type="evidence" value="ECO:0007669"/>
    <property type="project" value="TreeGrafter"/>
</dbReference>
<keyword evidence="2" id="KW-0472">Membrane</keyword>
<feature type="transmembrane region" description="Helical" evidence="2">
    <location>
        <begin position="55"/>
        <end position="76"/>
    </location>
</feature>
<feature type="transmembrane region" description="Helical" evidence="2">
    <location>
        <begin position="360"/>
        <end position="379"/>
    </location>
</feature>
<sequence>MPKRRRWNCLLWGPLLLIAAVAVLYVVGTSLWLSWGSKSYAPRFADLMIPRLIDLVVLGWLFWISSAIGSFLNVVAYRLPLGRGVGGFSGCPYCQAPIAARDNIPLFGWLALRGRCRTCHLPIASRYPIVETAVGLSMSLVGVMELYLGGVNLPYVTTHGFSFGIAHLPNVWSEPFAIGIYHMLAVACSWAVGLIRVDSVRLPGRLIGWCFAIVALPILVWPPLQIVSWQVDVESGWQAGGYVSAMLRIVTGLAAAGVLSRALGRSLTPAADIKLDPLGKQTVRLLDLIVIMALPGMVVGWQALFGVTFLACLIAIYLRRYLPTRDGLARFAVAMPVALCLQLAGWRWLDGSPYWPGTHALPIVMIVSFFAVLVCGLWLRNRPAPPQRVGLQSDTITAEAEQEKESSGESV</sequence>
<feature type="domain" description="Prepilin peptidase A24 N-terminal" evidence="3">
    <location>
        <begin position="65"/>
        <end position="141"/>
    </location>
</feature>